<evidence type="ECO:0008006" key="3">
    <source>
        <dbReference type="Google" id="ProtNLM"/>
    </source>
</evidence>
<evidence type="ECO:0000313" key="2">
    <source>
        <dbReference type="Proteomes" id="UP000294856"/>
    </source>
</evidence>
<dbReference type="RefSeq" id="WP_067456996.1">
    <property type="nucleotide sequence ID" value="NZ_SMFR01000005.1"/>
</dbReference>
<dbReference type="STRING" id="1210063.GCA_001612665_05343"/>
<keyword evidence="2" id="KW-1185">Reference proteome</keyword>
<organism evidence="1 2">
    <name type="scientific">Nocardia alba</name>
    <dbReference type="NCBI Taxonomy" id="225051"/>
    <lineage>
        <taxon>Bacteria</taxon>
        <taxon>Bacillati</taxon>
        <taxon>Actinomycetota</taxon>
        <taxon>Actinomycetes</taxon>
        <taxon>Mycobacteriales</taxon>
        <taxon>Nocardiaceae</taxon>
        <taxon>Nocardia</taxon>
    </lineage>
</organism>
<accession>A0A4R1FKK5</accession>
<reference evidence="1 2" key="1">
    <citation type="submission" date="2019-03" db="EMBL/GenBank/DDBJ databases">
        <title>Genomic Encyclopedia of Type Strains, Phase IV (KMG-IV): sequencing the most valuable type-strain genomes for metagenomic binning, comparative biology and taxonomic classification.</title>
        <authorList>
            <person name="Goeker M."/>
        </authorList>
    </citation>
    <scope>NUCLEOTIDE SEQUENCE [LARGE SCALE GENOMIC DNA]</scope>
    <source>
        <strain evidence="1 2">DSM 44684</strain>
    </source>
</reference>
<dbReference type="AlphaFoldDB" id="A0A4R1FKK5"/>
<evidence type="ECO:0000313" key="1">
    <source>
        <dbReference type="EMBL" id="TCJ93799.1"/>
    </source>
</evidence>
<gene>
    <name evidence="1" type="ORF">DFR71_5656</name>
</gene>
<comment type="caution">
    <text evidence="1">The sequence shown here is derived from an EMBL/GenBank/DDBJ whole genome shotgun (WGS) entry which is preliminary data.</text>
</comment>
<dbReference type="OrthoDB" id="1550900at2"/>
<dbReference type="EMBL" id="SMFR01000005">
    <property type="protein sequence ID" value="TCJ93799.1"/>
    <property type="molecule type" value="Genomic_DNA"/>
</dbReference>
<dbReference type="Proteomes" id="UP000294856">
    <property type="component" value="Unassembled WGS sequence"/>
</dbReference>
<sequence length="100" mass="11069">MVYAYIQDVPIGEELYSRIIEGLGPQPLEGSLLHLCVRRDDGGLRYIDVWESEAHCARAFEERIHPAVDAAFAGARPGEPTIQHLDVVHAMGSLLVEKDS</sequence>
<protein>
    <recommendedName>
        <fullName evidence="3">Antibiotic biosynthesis monooxygenase</fullName>
    </recommendedName>
</protein>
<name>A0A4R1FKK5_9NOCA</name>
<proteinExistence type="predicted"/>